<accession>A0A379GFR0</accession>
<reference evidence="1 2" key="1">
    <citation type="submission" date="2018-06" db="EMBL/GenBank/DDBJ databases">
        <authorList>
            <consortium name="Pathogen Informatics"/>
            <person name="Doyle S."/>
        </authorList>
    </citation>
    <scope>NUCLEOTIDE SEQUENCE [LARGE SCALE GENOMIC DNA]</scope>
    <source>
        <strain evidence="1 2">NCTC11938</strain>
    </source>
</reference>
<sequence length="155" mass="18337">MNLFIEFLKDSYLNSDNIYSSDKQLSLLNINEKYNTQMKQHSENFNEESYQLLHYIKHEKPDFLSTMNPIHFDCPMISKTRKNNKRMISQSGLFIAFGLNSTIHKQYNGNFEVFSLKITNKKKILGELDLLNINKSTIFSEMEKSAEYIKEKYKN</sequence>
<gene>
    <name evidence="1" type="ORF">NCTC11938_03962</name>
</gene>
<proteinExistence type="predicted"/>
<protein>
    <submittedName>
        <fullName evidence="1">Uncharacterized protein</fullName>
    </submittedName>
</protein>
<evidence type="ECO:0000313" key="1">
    <source>
        <dbReference type="EMBL" id="SUC39701.1"/>
    </source>
</evidence>
<dbReference type="Proteomes" id="UP000254191">
    <property type="component" value="Unassembled WGS sequence"/>
</dbReference>
<evidence type="ECO:0000313" key="2">
    <source>
        <dbReference type="Proteomes" id="UP000254191"/>
    </source>
</evidence>
<dbReference type="AlphaFoldDB" id="A0A379GFR0"/>
<dbReference type="EMBL" id="UGTS01000006">
    <property type="protein sequence ID" value="SUC39701.1"/>
    <property type="molecule type" value="Genomic_DNA"/>
</dbReference>
<organism evidence="1 2">
    <name type="scientific">Proteus mirabilis</name>
    <dbReference type="NCBI Taxonomy" id="584"/>
    <lineage>
        <taxon>Bacteria</taxon>
        <taxon>Pseudomonadati</taxon>
        <taxon>Pseudomonadota</taxon>
        <taxon>Gammaproteobacteria</taxon>
        <taxon>Enterobacterales</taxon>
        <taxon>Morganellaceae</taxon>
        <taxon>Proteus</taxon>
    </lineage>
</organism>
<name>A0A379GFR0_PROMI</name>